<evidence type="ECO:0000313" key="2">
    <source>
        <dbReference type="EMBL" id="MDG0860662.1"/>
    </source>
</evidence>
<evidence type="ECO:0000313" key="3">
    <source>
        <dbReference type="Proteomes" id="UP001152302"/>
    </source>
</evidence>
<dbReference type="EMBL" id="JAMBPX010000016">
    <property type="protein sequence ID" value="MDG0860662.1"/>
    <property type="molecule type" value="Genomic_DNA"/>
</dbReference>
<dbReference type="Gene3D" id="1.10.10.10">
    <property type="entry name" value="Winged helix-like DNA-binding domain superfamily/Winged helix DNA-binding domain"/>
    <property type="match status" value="1"/>
</dbReference>
<dbReference type="InterPro" id="IPR005149">
    <property type="entry name" value="Tscrpt_reg_PadR_N"/>
</dbReference>
<dbReference type="PANTHER" id="PTHR43252">
    <property type="entry name" value="TRANSCRIPTIONAL REGULATOR YQJI"/>
    <property type="match status" value="1"/>
</dbReference>
<dbReference type="Proteomes" id="UP001152302">
    <property type="component" value="Unassembled WGS sequence"/>
</dbReference>
<dbReference type="AlphaFoldDB" id="A0A9X4LBX9"/>
<accession>A0A9X4LBX9</accession>
<dbReference type="RefSeq" id="WP_277582408.1">
    <property type="nucleotide sequence ID" value="NZ_JAMBPV010000015.1"/>
</dbReference>
<proteinExistence type="predicted"/>
<dbReference type="SUPFAM" id="SSF46785">
    <property type="entry name" value="Winged helix' DNA-binding domain"/>
    <property type="match status" value="1"/>
</dbReference>
<sequence length="191" mass="22639">MFNRQFHNRRHTLMQHEDRGFGNGFGGFEKMFASARGTDRFFKKGNLQFIILKLLLEEPRHGYQIIKDLEVQFKGFYSPSPGSIYPILQMLEDRGFVSISKDGKKKIYTVTNEGIQFLEENASNDEFTKHMEQIKKIDMDKMQELRAELQELFKSFMLAGKSAMKDDKEYEQFQQLIKETKKKLLQFREEK</sequence>
<reference evidence="2" key="1">
    <citation type="submission" date="2022-05" db="EMBL/GenBank/DDBJ databases">
        <title>Comparative genomics of Staphylococcus equorum isolates.</title>
        <authorList>
            <person name="Luelf R.H."/>
        </authorList>
    </citation>
    <scope>NUCLEOTIDE SEQUENCE</scope>
    <source>
        <strain evidence="2">TMW 2.2343</strain>
    </source>
</reference>
<dbReference type="Pfam" id="PF03551">
    <property type="entry name" value="PadR"/>
    <property type="match status" value="1"/>
</dbReference>
<feature type="domain" description="Transcription regulator PadR N-terminal" evidence="1">
    <location>
        <begin position="51"/>
        <end position="120"/>
    </location>
</feature>
<name>A0A9X4LBX9_9STAP</name>
<protein>
    <submittedName>
        <fullName evidence="2">PadR family transcriptional regulator</fullName>
    </submittedName>
</protein>
<dbReference type="PANTHER" id="PTHR43252:SF2">
    <property type="entry name" value="TRANSCRIPTION REGULATOR, PADR-LIKE FAMILY"/>
    <property type="match status" value="1"/>
</dbReference>
<dbReference type="InterPro" id="IPR036390">
    <property type="entry name" value="WH_DNA-bd_sf"/>
</dbReference>
<evidence type="ECO:0000259" key="1">
    <source>
        <dbReference type="Pfam" id="PF03551"/>
    </source>
</evidence>
<gene>
    <name evidence="2" type="ORF">M4L21_15285</name>
</gene>
<organism evidence="2 3">
    <name type="scientific">Staphylococcus equorum</name>
    <dbReference type="NCBI Taxonomy" id="246432"/>
    <lineage>
        <taxon>Bacteria</taxon>
        <taxon>Bacillati</taxon>
        <taxon>Bacillota</taxon>
        <taxon>Bacilli</taxon>
        <taxon>Bacillales</taxon>
        <taxon>Staphylococcaceae</taxon>
        <taxon>Staphylococcus</taxon>
    </lineage>
</organism>
<comment type="caution">
    <text evidence="2">The sequence shown here is derived from an EMBL/GenBank/DDBJ whole genome shotgun (WGS) entry which is preliminary data.</text>
</comment>
<dbReference type="InterPro" id="IPR036388">
    <property type="entry name" value="WH-like_DNA-bd_sf"/>
</dbReference>